<evidence type="ECO:0000256" key="2">
    <source>
        <dbReference type="ARBA" id="ARBA00023002"/>
    </source>
</evidence>
<comment type="caution">
    <text evidence="4">The sequence shown here is derived from an EMBL/GenBank/DDBJ whole genome shotgun (WGS) entry which is preliminary data.</text>
</comment>
<dbReference type="PANTHER" id="PTHR43656:SF2">
    <property type="entry name" value="BINDING OXIDOREDUCTASE, PUTATIVE (AFU_ORTHOLOGUE AFUA_2G08260)-RELATED"/>
    <property type="match status" value="1"/>
</dbReference>
<dbReference type="Proteomes" id="UP000536773">
    <property type="component" value="Unassembled WGS sequence"/>
</dbReference>
<keyword evidence="1" id="KW-0285">Flavoprotein</keyword>
<organism evidence="4 5">
    <name type="scientific">Megasphaera elsdenii</name>
    <dbReference type="NCBI Taxonomy" id="907"/>
    <lineage>
        <taxon>Bacteria</taxon>
        <taxon>Bacillati</taxon>
        <taxon>Bacillota</taxon>
        <taxon>Negativicutes</taxon>
        <taxon>Veillonellales</taxon>
        <taxon>Veillonellaceae</taxon>
        <taxon>Megasphaera</taxon>
    </lineage>
</organism>
<reference evidence="4 5" key="1">
    <citation type="submission" date="2020-04" db="EMBL/GenBank/DDBJ databases">
        <authorList>
            <person name="Hitch T.C.A."/>
            <person name="Wylensek D."/>
            <person name="Clavel T."/>
        </authorList>
    </citation>
    <scope>NUCLEOTIDE SEQUENCE [LARGE SCALE GENOMIC DNA]</scope>
    <source>
        <strain evidence="4 5">WCA-386-APC-2A</strain>
    </source>
</reference>
<gene>
    <name evidence="4" type="ORF">HG933_08120</name>
</gene>
<dbReference type="EMBL" id="JABBJH010000010">
    <property type="protein sequence ID" value="NMK39343.1"/>
    <property type="molecule type" value="Genomic_DNA"/>
</dbReference>
<sequence>MSKLFEPIRINHLVLNNRLVMPPMATAKAGANDRVTDEVCDYYRERAKYSKISLIITEHCYIHPQGKAHPGQVSIATDDAISGFMKLTNCIHEEGVKVFAQISHAGTAAKSAVTGQAPVGPSAISHPKQKQELPKEMTREQIHEVTIWFAQAARRVKEAGFDGVEIHSAHGYLLNQFFSPIYNHRTDEYGSQSVENRTRFQREIVQAVRKETGDDFPIAMRLGGCDYEEGGSTIHDCLEACQLFEECGVDLLHLTGGMNGFIRPDHSEPGYFRDMSVPVKQNVKIPVLLTGGVTSISQAEALLEDHCADMIGVGRAIYKNAHWADNER</sequence>
<evidence type="ECO:0000259" key="3">
    <source>
        <dbReference type="Pfam" id="PF00724"/>
    </source>
</evidence>
<dbReference type="InterPro" id="IPR051799">
    <property type="entry name" value="NADH_flavin_oxidoreductase"/>
</dbReference>
<evidence type="ECO:0000256" key="1">
    <source>
        <dbReference type="ARBA" id="ARBA00022630"/>
    </source>
</evidence>
<dbReference type="InterPro" id="IPR001155">
    <property type="entry name" value="OxRdtase_FMN_N"/>
</dbReference>
<dbReference type="PANTHER" id="PTHR43656">
    <property type="entry name" value="BINDING OXIDOREDUCTASE, PUTATIVE (AFU_ORTHOLOGUE AFUA_2G08260)-RELATED"/>
    <property type="match status" value="1"/>
</dbReference>
<evidence type="ECO:0000313" key="5">
    <source>
        <dbReference type="Proteomes" id="UP000536773"/>
    </source>
</evidence>
<dbReference type="RefSeq" id="WP_169013665.1">
    <property type="nucleotide sequence ID" value="NZ_JABBJH010000010.1"/>
</dbReference>
<dbReference type="SUPFAM" id="SSF51395">
    <property type="entry name" value="FMN-linked oxidoreductases"/>
    <property type="match status" value="1"/>
</dbReference>
<protein>
    <submittedName>
        <fullName evidence="4">NADH:flavin oxidoreductase</fullName>
    </submittedName>
</protein>
<dbReference type="AlphaFoldDB" id="A0A848ETV1"/>
<keyword evidence="2" id="KW-0560">Oxidoreductase</keyword>
<name>A0A848ETV1_MEGEL</name>
<dbReference type="CDD" id="cd02803">
    <property type="entry name" value="OYE_like_FMN_family"/>
    <property type="match status" value="1"/>
</dbReference>
<dbReference type="GO" id="GO:0016491">
    <property type="term" value="F:oxidoreductase activity"/>
    <property type="evidence" value="ECO:0007669"/>
    <property type="project" value="UniProtKB-KW"/>
</dbReference>
<accession>A0A848ETV1</accession>
<feature type="domain" description="NADH:flavin oxidoreductase/NADH oxidase N-terminal" evidence="3">
    <location>
        <begin position="3"/>
        <end position="324"/>
    </location>
</feature>
<dbReference type="InterPro" id="IPR013785">
    <property type="entry name" value="Aldolase_TIM"/>
</dbReference>
<dbReference type="Gene3D" id="3.20.20.70">
    <property type="entry name" value="Aldolase class I"/>
    <property type="match status" value="1"/>
</dbReference>
<dbReference type="Pfam" id="PF00724">
    <property type="entry name" value="Oxidored_FMN"/>
    <property type="match status" value="1"/>
</dbReference>
<proteinExistence type="predicted"/>
<evidence type="ECO:0000313" key="4">
    <source>
        <dbReference type="EMBL" id="NMK39343.1"/>
    </source>
</evidence>
<dbReference type="GO" id="GO:0010181">
    <property type="term" value="F:FMN binding"/>
    <property type="evidence" value="ECO:0007669"/>
    <property type="project" value="InterPro"/>
</dbReference>